<dbReference type="InterPro" id="IPR023635">
    <property type="entry name" value="Peptide_deformylase"/>
</dbReference>
<dbReference type="EC" id="3.5.1.88" evidence="6"/>
<dbReference type="PANTHER" id="PTHR10458:SF8">
    <property type="entry name" value="PEPTIDE DEFORMYLASE 2"/>
    <property type="match status" value="1"/>
</dbReference>
<dbReference type="STRING" id="1399.VL14_15395"/>
<keyword evidence="9" id="KW-1185">Reference proteome</keyword>
<keyword evidence="3 6" id="KW-0378">Hydrolase</keyword>
<dbReference type="GO" id="GO:0046872">
    <property type="term" value="F:metal ion binding"/>
    <property type="evidence" value="ECO:0007669"/>
    <property type="project" value="UniProtKB-KW"/>
</dbReference>
<dbReference type="FunFam" id="3.90.45.10:FF:000002">
    <property type="entry name" value="Peptide deformylase"/>
    <property type="match status" value="1"/>
</dbReference>
<dbReference type="CDD" id="cd00487">
    <property type="entry name" value="Pep_deformylase"/>
    <property type="match status" value="1"/>
</dbReference>
<comment type="similarity">
    <text evidence="1 6">Belongs to the polypeptide deformylase family.</text>
</comment>
<dbReference type="PANTHER" id="PTHR10458">
    <property type="entry name" value="PEPTIDE DEFORMYLASE"/>
    <property type="match status" value="1"/>
</dbReference>
<keyword evidence="4 6" id="KW-0648">Protein biosynthesis</keyword>
<dbReference type="InterPro" id="IPR036821">
    <property type="entry name" value="Peptide_deformylase_sf"/>
</dbReference>
<dbReference type="AlphaFoldDB" id="A0A366K081"/>
<feature type="binding site" evidence="6">
    <location>
        <position position="174"/>
    </location>
    <ligand>
        <name>Fe cation</name>
        <dbReference type="ChEBI" id="CHEBI:24875"/>
    </ligand>
</feature>
<dbReference type="Proteomes" id="UP000252731">
    <property type="component" value="Unassembled WGS sequence"/>
</dbReference>
<protein>
    <recommendedName>
        <fullName evidence="6">Peptide deformylase</fullName>
        <shortName evidence="6">PDF</shortName>
        <ecNumber evidence="6">3.5.1.88</ecNumber>
    </recommendedName>
    <alternativeName>
        <fullName evidence="6">Polypeptide deformylase</fullName>
    </alternativeName>
</protein>
<keyword evidence="7" id="KW-1133">Transmembrane helix</keyword>
<dbReference type="PRINTS" id="PR01576">
    <property type="entry name" value="PDEFORMYLASE"/>
</dbReference>
<accession>A0A366K081</accession>
<evidence type="ECO:0000313" key="9">
    <source>
        <dbReference type="Proteomes" id="UP000252731"/>
    </source>
</evidence>
<organism evidence="8 9">
    <name type="scientific">Cytobacillus firmus</name>
    <name type="common">Bacillus firmus</name>
    <dbReference type="NCBI Taxonomy" id="1399"/>
    <lineage>
        <taxon>Bacteria</taxon>
        <taxon>Bacillati</taxon>
        <taxon>Bacillota</taxon>
        <taxon>Bacilli</taxon>
        <taxon>Bacillales</taxon>
        <taxon>Bacillaceae</taxon>
        <taxon>Cytobacillus</taxon>
    </lineage>
</organism>
<dbReference type="PIRSF" id="PIRSF004749">
    <property type="entry name" value="Pep_def"/>
    <property type="match status" value="1"/>
</dbReference>
<comment type="function">
    <text evidence="6">Removes the formyl group from the N-terminal Met of newly synthesized proteins. Requires at least a dipeptide for an efficient rate of reaction. N-terminal L-methionine is a prerequisite for activity but the enzyme has broad specificity at other positions.</text>
</comment>
<comment type="cofactor">
    <cofactor evidence="6">
        <name>Fe(2+)</name>
        <dbReference type="ChEBI" id="CHEBI:29033"/>
    </cofactor>
    <text evidence="6">Binds 1 Fe(2+) ion.</text>
</comment>
<evidence type="ECO:0000313" key="8">
    <source>
        <dbReference type="EMBL" id="RBP95060.1"/>
    </source>
</evidence>
<dbReference type="HAMAP" id="MF_00163">
    <property type="entry name" value="Pep_deformylase"/>
    <property type="match status" value="1"/>
</dbReference>
<feature type="binding site" evidence="6">
    <location>
        <position position="131"/>
    </location>
    <ligand>
        <name>Fe cation</name>
        <dbReference type="ChEBI" id="CHEBI:24875"/>
    </ligand>
</feature>
<keyword evidence="7" id="KW-0812">Transmembrane</keyword>
<dbReference type="Pfam" id="PF01327">
    <property type="entry name" value="Pep_deformylase"/>
    <property type="match status" value="1"/>
</dbReference>
<comment type="caution">
    <text evidence="8">The sequence shown here is derived from an EMBL/GenBank/DDBJ whole genome shotgun (WGS) entry which is preliminary data.</text>
</comment>
<proteinExistence type="inferred from homology"/>
<keyword evidence="7" id="KW-0472">Membrane</keyword>
<evidence type="ECO:0000256" key="4">
    <source>
        <dbReference type="ARBA" id="ARBA00022917"/>
    </source>
</evidence>
<dbReference type="EMBL" id="QNSF01000003">
    <property type="protein sequence ID" value="RBP95060.1"/>
    <property type="molecule type" value="Genomic_DNA"/>
</dbReference>
<feature type="active site" evidence="6">
    <location>
        <position position="175"/>
    </location>
</feature>
<dbReference type="GO" id="GO:0006412">
    <property type="term" value="P:translation"/>
    <property type="evidence" value="ECO:0007669"/>
    <property type="project" value="UniProtKB-UniRule"/>
</dbReference>
<gene>
    <name evidence="6" type="primary">def</name>
    <name evidence="8" type="ORF">DFO70_10390</name>
</gene>
<keyword evidence="5 6" id="KW-0408">Iron</keyword>
<dbReference type="Gene3D" id="3.90.45.10">
    <property type="entry name" value="Peptide deformylase"/>
    <property type="match status" value="1"/>
</dbReference>
<keyword evidence="2 6" id="KW-0479">Metal-binding</keyword>
<comment type="catalytic activity">
    <reaction evidence="6">
        <text>N-terminal N-formyl-L-methionyl-[peptide] + H2O = N-terminal L-methionyl-[peptide] + formate</text>
        <dbReference type="Rhea" id="RHEA:24420"/>
        <dbReference type="Rhea" id="RHEA-COMP:10639"/>
        <dbReference type="Rhea" id="RHEA-COMP:10640"/>
        <dbReference type="ChEBI" id="CHEBI:15377"/>
        <dbReference type="ChEBI" id="CHEBI:15740"/>
        <dbReference type="ChEBI" id="CHEBI:49298"/>
        <dbReference type="ChEBI" id="CHEBI:64731"/>
        <dbReference type="EC" id="3.5.1.88"/>
    </reaction>
</comment>
<sequence length="205" mass="22992">MAFDLLANNFAIFLYYLAGVRIMLSMKDIIRDGHPTLRKIAAEVDMPPSAEEVQILNEMMEYVKNSQDPELSVKYGLRAGIGLAAPQINISRRMIAVHVTYNQELFSYALFNPKIISHSVQLSYLAAGEGCLSVDESIPGFVPRYAKVTVKGTDLQGNEVKLKLKGLPAIVFQHEIDHLNGIMFYDHINKQNPFQPIENAIAIER</sequence>
<evidence type="ECO:0000256" key="2">
    <source>
        <dbReference type="ARBA" id="ARBA00022723"/>
    </source>
</evidence>
<feature type="transmembrane region" description="Helical" evidence="7">
    <location>
        <begin position="6"/>
        <end position="24"/>
    </location>
</feature>
<evidence type="ECO:0000256" key="7">
    <source>
        <dbReference type="SAM" id="Phobius"/>
    </source>
</evidence>
<evidence type="ECO:0000256" key="3">
    <source>
        <dbReference type="ARBA" id="ARBA00022801"/>
    </source>
</evidence>
<evidence type="ECO:0000256" key="5">
    <source>
        <dbReference type="ARBA" id="ARBA00023004"/>
    </source>
</evidence>
<evidence type="ECO:0000256" key="6">
    <source>
        <dbReference type="HAMAP-Rule" id="MF_00163"/>
    </source>
</evidence>
<dbReference type="SUPFAM" id="SSF56420">
    <property type="entry name" value="Peptide deformylase"/>
    <property type="match status" value="1"/>
</dbReference>
<dbReference type="GO" id="GO:0042586">
    <property type="term" value="F:peptide deformylase activity"/>
    <property type="evidence" value="ECO:0007669"/>
    <property type="project" value="UniProtKB-UniRule"/>
</dbReference>
<reference evidence="8 9" key="1">
    <citation type="submission" date="2018-06" db="EMBL/GenBank/DDBJ databases">
        <title>Freshwater and sediment microbial communities from various areas in North America, analyzing microbe dynamics in response to fracking.</title>
        <authorList>
            <person name="Lamendella R."/>
        </authorList>
    </citation>
    <scope>NUCLEOTIDE SEQUENCE [LARGE SCALE GENOMIC DNA]</scope>
    <source>
        <strain evidence="8 9">14_TX</strain>
    </source>
</reference>
<evidence type="ECO:0000256" key="1">
    <source>
        <dbReference type="ARBA" id="ARBA00010759"/>
    </source>
</evidence>
<dbReference type="NCBIfam" id="TIGR00079">
    <property type="entry name" value="pept_deformyl"/>
    <property type="match status" value="1"/>
</dbReference>
<feature type="binding site" evidence="6">
    <location>
        <position position="178"/>
    </location>
    <ligand>
        <name>Fe cation</name>
        <dbReference type="ChEBI" id="CHEBI:24875"/>
    </ligand>
</feature>
<name>A0A366K081_CYTFI</name>